<accession>A0A1A9V1V9</accession>
<dbReference type="AlphaFoldDB" id="A0A1A9V1V9"/>
<name>A0A1A9V1V9_GLOAU</name>
<dbReference type="EnsemblMetazoa" id="GAUT023111-RA">
    <property type="protein sequence ID" value="GAUT023111-PA"/>
    <property type="gene ID" value="GAUT023111"/>
</dbReference>
<organism evidence="1 2">
    <name type="scientific">Glossina austeni</name>
    <name type="common">Savannah tsetse fly</name>
    <dbReference type="NCBI Taxonomy" id="7395"/>
    <lineage>
        <taxon>Eukaryota</taxon>
        <taxon>Metazoa</taxon>
        <taxon>Ecdysozoa</taxon>
        <taxon>Arthropoda</taxon>
        <taxon>Hexapoda</taxon>
        <taxon>Insecta</taxon>
        <taxon>Pterygota</taxon>
        <taxon>Neoptera</taxon>
        <taxon>Endopterygota</taxon>
        <taxon>Diptera</taxon>
        <taxon>Brachycera</taxon>
        <taxon>Muscomorpha</taxon>
        <taxon>Hippoboscoidea</taxon>
        <taxon>Glossinidae</taxon>
        <taxon>Glossina</taxon>
    </lineage>
</organism>
<reference evidence="1" key="1">
    <citation type="submission" date="2020-05" db="UniProtKB">
        <authorList>
            <consortium name="EnsemblMetazoa"/>
        </authorList>
    </citation>
    <scope>IDENTIFICATION</scope>
    <source>
        <strain evidence="1">TTRI</strain>
    </source>
</reference>
<dbReference type="Proteomes" id="UP000078200">
    <property type="component" value="Unassembled WGS sequence"/>
</dbReference>
<protein>
    <submittedName>
        <fullName evidence="1">Uncharacterized protein</fullName>
    </submittedName>
</protein>
<sequence length="129" mass="14756">MRWHSCHNKDNNKVDDANGGRHMNRIIIIKKNLLCKIFKITPLRHTCSCKYVYQVSHSGMRSKECVETHSAAIHATMKILKQKLAMKRRAHIGAYKSAGFSVYVVIVILREISFLAINTIVTTGYAFKH</sequence>
<proteinExistence type="predicted"/>
<evidence type="ECO:0000313" key="2">
    <source>
        <dbReference type="Proteomes" id="UP000078200"/>
    </source>
</evidence>
<evidence type="ECO:0000313" key="1">
    <source>
        <dbReference type="EnsemblMetazoa" id="GAUT023111-PA"/>
    </source>
</evidence>
<dbReference type="VEuPathDB" id="VectorBase:GAUT023111"/>
<keyword evidence="2" id="KW-1185">Reference proteome</keyword>